<evidence type="ECO:0000256" key="6">
    <source>
        <dbReference type="SAM" id="SignalP"/>
    </source>
</evidence>
<dbReference type="AlphaFoldDB" id="A0A934V9W5"/>
<dbReference type="SUPFAM" id="SSF46626">
    <property type="entry name" value="Cytochrome c"/>
    <property type="match status" value="1"/>
</dbReference>
<dbReference type="PANTHER" id="PTHR33546:SF1">
    <property type="entry name" value="LARGE, MULTIFUNCTIONAL SECRETED PROTEIN"/>
    <property type="match status" value="1"/>
</dbReference>
<protein>
    <submittedName>
        <fullName evidence="8">C-type cytochrome</fullName>
    </submittedName>
</protein>
<organism evidence="8 9">
    <name type="scientific">Luteolibacter yonseiensis</name>
    <dbReference type="NCBI Taxonomy" id="1144680"/>
    <lineage>
        <taxon>Bacteria</taxon>
        <taxon>Pseudomonadati</taxon>
        <taxon>Verrucomicrobiota</taxon>
        <taxon>Verrucomicrobiia</taxon>
        <taxon>Verrucomicrobiales</taxon>
        <taxon>Verrucomicrobiaceae</taxon>
        <taxon>Luteolibacter</taxon>
    </lineage>
</organism>
<reference evidence="8" key="1">
    <citation type="submission" date="2021-01" db="EMBL/GenBank/DDBJ databases">
        <title>Modified the classification status of verrucomicrobia.</title>
        <authorList>
            <person name="Feng X."/>
        </authorList>
    </citation>
    <scope>NUCLEOTIDE SEQUENCE</scope>
    <source>
        <strain evidence="8">JCM 18052</strain>
    </source>
</reference>
<comment type="caution">
    <text evidence="8">The sequence shown here is derived from an EMBL/GenBank/DDBJ whole genome shotgun (WGS) entry which is preliminary data.</text>
</comment>
<dbReference type="SUPFAM" id="SSF48371">
    <property type="entry name" value="ARM repeat"/>
    <property type="match status" value="1"/>
</dbReference>
<dbReference type="Pfam" id="PF00034">
    <property type="entry name" value="Cytochrom_C"/>
    <property type="match status" value="1"/>
</dbReference>
<evidence type="ECO:0000256" key="4">
    <source>
        <dbReference type="PROSITE-ProRule" id="PRU00433"/>
    </source>
</evidence>
<keyword evidence="1 4" id="KW-0349">Heme</keyword>
<evidence type="ECO:0000259" key="7">
    <source>
        <dbReference type="PROSITE" id="PS51007"/>
    </source>
</evidence>
<evidence type="ECO:0000313" key="8">
    <source>
        <dbReference type="EMBL" id="MBK1815588.1"/>
    </source>
</evidence>
<dbReference type="InterPro" id="IPR011041">
    <property type="entry name" value="Quinoprot_gluc/sorb_DH_b-prop"/>
</dbReference>
<dbReference type="Gene3D" id="2.120.10.30">
    <property type="entry name" value="TolB, C-terminal domain"/>
    <property type="match status" value="1"/>
</dbReference>
<dbReference type="RefSeq" id="WP_200350551.1">
    <property type="nucleotide sequence ID" value="NZ_JAENIK010000009.1"/>
</dbReference>
<keyword evidence="6" id="KW-0732">Signal</keyword>
<dbReference type="GO" id="GO:0009055">
    <property type="term" value="F:electron transfer activity"/>
    <property type="evidence" value="ECO:0007669"/>
    <property type="project" value="InterPro"/>
</dbReference>
<dbReference type="InterPro" id="IPR016024">
    <property type="entry name" value="ARM-type_fold"/>
</dbReference>
<proteinExistence type="predicted"/>
<evidence type="ECO:0000256" key="2">
    <source>
        <dbReference type="ARBA" id="ARBA00022723"/>
    </source>
</evidence>
<dbReference type="GO" id="GO:0046872">
    <property type="term" value="F:metal ion binding"/>
    <property type="evidence" value="ECO:0007669"/>
    <property type="project" value="UniProtKB-KW"/>
</dbReference>
<evidence type="ECO:0000256" key="5">
    <source>
        <dbReference type="SAM" id="MobiDB-lite"/>
    </source>
</evidence>
<keyword evidence="9" id="KW-1185">Reference proteome</keyword>
<dbReference type="Pfam" id="PF23500">
    <property type="entry name" value="DUF7133"/>
    <property type="match status" value="1"/>
</dbReference>
<feature type="region of interest" description="Disordered" evidence="5">
    <location>
        <begin position="745"/>
        <end position="765"/>
    </location>
</feature>
<feature type="domain" description="Cytochrome c" evidence="7">
    <location>
        <begin position="635"/>
        <end position="731"/>
    </location>
</feature>
<evidence type="ECO:0000313" key="9">
    <source>
        <dbReference type="Proteomes" id="UP000600139"/>
    </source>
</evidence>
<feature type="signal peptide" evidence="6">
    <location>
        <begin position="1"/>
        <end position="18"/>
    </location>
</feature>
<dbReference type="PROSITE" id="PS51007">
    <property type="entry name" value="CYTC"/>
    <property type="match status" value="1"/>
</dbReference>
<dbReference type="Gene3D" id="1.10.760.10">
    <property type="entry name" value="Cytochrome c-like domain"/>
    <property type="match status" value="1"/>
</dbReference>
<dbReference type="InterPro" id="IPR036909">
    <property type="entry name" value="Cyt_c-like_dom_sf"/>
</dbReference>
<feature type="chain" id="PRO_5036928765" evidence="6">
    <location>
        <begin position="19"/>
        <end position="765"/>
    </location>
</feature>
<keyword evidence="3 4" id="KW-0408">Iron</keyword>
<dbReference type="Proteomes" id="UP000600139">
    <property type="component" value="Unassembled WGS sequence"/>
</dbReference>
<dbReference type="InterPro" id="IPR011989">
    <property type="entry name" value="ARM-like"/>
</dbReference>
<gene>
    <name evidence="8" type="ORF">JIN84_08175</name>
</gene>
<dbReference type="GO" id="GO:0020037">
    <property type="term" value="F:heme binding"/>
    <property type="evidence" value="ECO:0007669"/>
    <property type="project" value="InterPro"/>
</dbReference>
<dbReference type="SUPFAM" id="SSF50952">
    <property type="entry name" value="Soluble quinoprotein glucose dehydrogenase"/>
    <property type="match status" value="1"/>
</dbReference>
<accession>A0A934V9W5</accession>
<dbReference type="Gene3D" id="1.25.10.10">
    <property type="entry name" value="Leucine-rich Repeat Variant"/>
    <property type="match status" value="1"/>
</dbReference>
<evidence type="ECO:0000256" key="1">
    <source>
        <dbReference type="ARBA" id="ARBA00022617"/>
    </source>
</evidence>
<dbReference type="InterPro" id="IPR011042">
    <property type="entry name" value="6-blade_b-propeller_TolB-like"/>
</dbReference>
<name>A0A934V9W5_9BACT</name>
<dbReference type="EMBL" id="JAENIK010000009">
    <property type="protein sequence ID" value="MBK1815588.1"/>
    <property type="molecule type" value="Genomic_DNA"/>
</dbReference>
<evidence type="ECO:0000256" key="3">
    <source>
        <dbReference type="ARBA" id="ARBA00023004"/>
    </source>
</evidence>
<dbReference type="InterPro" id="IPR055557">
    <property type="entry name" value="DUF7133"/>
</dbReference>
<dbReference type="PANTHER" id="PTHR33546">
    <property type="entry name" value="LARGE, MULTIFUNCTIONAL SECRETED PROTEIN-RELATED"/>
    <property type="match status" value="1"/>
</dbReference>
<keyword evidence="2 4" id="KW-0479">Metal-binding</keyword>
<dbReference type="InterPro" id="IPR009056">
    <property type="entry name" value="Cyt_c-like_dom"/>
</dbReference>
<sequence>MFFRITGPLLLMSLLATAQQGDDKGVKMDPVVPEKLIPPSPVLTVDQALKTFELAPGFVIEPVAAEPLVDTPVCLDFDPAGRMWVCEMRGYMPDIDGKKESDPQGRIVILEDTNADGKADKRTVFLDKLLLPRAISVFQDGVLFMDEKRLCWIKRKGDSPSGEPQVIDTKIMQGGNVEHKPNGLLANLDNRWYLAKSDRRLKRAGDTWELETSTFRGQWGIARDDYGRLYHNNNSTLLFGDLLAPDLLLGNPDVKMKAKDFTQLGSNRVWPIRVTPAVNRAYIAKAHGFDNDTLDPKTYKLISATAASGMTIYRGTNFPADWQGTAFATEPVCNLVKAIRITEKDGVSKGEHPLDEKEFLASTDERFRPVSAYTAPDGSLYIVDMYHGIIQHNTYMTSYLRKQTLDRGLDAPPYGHGRIYRIRSKMGKLQPVADLTNLHGLDLVRVLTNPNSWQRETAQRLLVERKEAATIPFLEKLAKAGTPVQKIHAFWTLEGMGALKADSLVTSIQTKDAKLQSSALWASTRLDAAELSKLAPALVAASPTDDEVVPYLARALGRVGTPAAFAKLADLLAKKSKVPFVREAAVSGLDQNELAFKEAALKDSKDTALLGWLDQGARDAKSKPAANHLTGEALASFERGKALFHGEAACFGCHGADGDGMPNLGPPLDSSEWVTGNPRNLLNILLHGLTGPITVDGESYSPESDMPALGANPAISDQDLADISTYIRNEWSNKAVPVTLPQAKYQRDATKARGAKPWTAAELGK</sequence>